<feature type="non-terminal residue" evidence="1">
    <location>
        <position position="142"/>
    </location>
</feature>
<evidence type="ECO:0000313" key="2">
    <source>
        <dbReference type="Proteomes" id="UP000001072"/>
    </source>
</evidence>
<proteinExistence type="predicted"/>
<dbReference type="Proteomes" id="UP000001072">
    <property type="component" value="Unassembled WGS sequence"/>
</dbReference>
<dbReference type="HOGENOM" id="CLU_1820403_0_0_1"/>
<dbReference type="VEuPathDB" id="FungiDB:MELLADRAFT_116438"/>
<gene>
    <name evidence="1" type="ORF">MELLADRAFT_116438</name>
</gene>
<protein>
    <submittedName>
        <fullName evidence="1">Uncharacterized protein</fullName>
    </submittedName>
</protein>
<reference evidence="2" key="1">
    <citation type="journal article" date="2011" name="Proc. Natl. Acad. Sci. U.S.A.">
        <title>Obligate biotrophy features unraveled by the genomic analysis of rust fungi.</title>
        <authorList>
            <person name="Duplessis S."/>
            <person name="Cuomo C.A."/>
            <person name="Lin Y.-C."/>
            <person name="Aerts A."/>
            <person name="Tisserant E."/>
            <person name="Veneault-Fourrey C."/>
            <person name="Joly D.L."/>
            <person name="Hacquard S."/>
            <person name="Amselem J."/>
            <person name="Cantarel B.L."/>
            <person name="Chiu R."/>
            <person name="Coutinho P.M."/>
            <person name="Feau N."/>
            <person name="Field M."/>
            <person name="Frey P."/>
            <person name="Gelhaye E."/>
            <person name="Goldberg J."/>
            <person name="Grabherr M.G."/>
            <person name="Kodira C.D."/>
            <person name="Kohler A."/>
            <person name="Kuees U."/>
            <person name="Lindquist E.A."/>
            <person name="Lucas S.M."/>
            <person name="Mago R."/>
            <person name="Mauceli E."/>
            <person name="Morin E."/>
            <person name="Murat C."/>
            <person name="Pangilinan J.L."/>
            <person name="Park R."/>
            <person name="Pearson M."/>
            <person name="Quesneville H."/>
            <person name="Rouhier N."/>
            <person name="Sakthikumar S."/>
            <person name="Salamov A.A."/>
            <person name="Schmutz J."/>
            <person name="Selles B."/>
            <person name="Shapiro H."/>
            <person name="Tanguay P."/>
            <person name="Tuskan G.A."/>
            <person name="Henrissat B."/>
            <person name="Van de Peer Y."/>
            <person name="Rouze P."/>
            <person name="Ellis J.G."/>
            <person name="Dodds P.N."/>
            <person name="Schein J.E."/>
            <person name="Zhong S."/>
            <person name="Hamelin R.C."/>
            <person name="Grigoriev I.V."/>
            <person name="Szabo L.J."/>
            <person name="Martin F."/>
        </authorList>
    </citation>
    <scope>NUCLEOTIDE SEQUENCE [LARGE SCALE GENOMIC DNA]</scope>
    <source>
        <strain evidence="2">98AG31 / pathotype 3-4-7</strain>
    </source>
</reference>
<dbReference type="InParanoid" id="F4RL50"/>
<dbReference type="KEGG" id="mlr:MELLADRAFT_116438"/>
<sequence length="142" mass="15792">MNEVYEDADIDLVLPLHFHTITTLRSQAAEIPGTRVRHQYLLSSIHGRQNRITDIPIVVATPATSPGLECKIVYRLRASVLCIHTDNTIILFPDPADTIKLGNFALTRRSTANKTVAIGTGLIIGCSVLFPDDHDRETWIFT</sequence>
<dbReference type="AlphaFoldDB" id="F4RL50"/>
<evidence type="ECO:0000313" key="1">
    <source>
        <dbReference type="EMBL" id="EGG06844.1"/>
    </source>
</evidence>
<keyword evidence="2" id="KW-1185">Reference proteome</keyword>
<dbReference type="EMBL" id="GL883106">
    <property type="protein sequence ID" value="EGG06844.1"/>
    <property type="molecule type" value="Genomic_DNA"/>
</dbReference>
<dbReference type="GeneID" id="18925814"/>
<accession>F4RL50</accession>
<dbReference type="RefSeq" id="XP_007409804.1">
    <property type="nucleotide sequence ID" value="XM_007409742.1"/>
</dbReference>
<organism evidence="2">
    <name type="scientific">Melampsora larici-populina (strain 98AG31 / pathotype 3-4-7)</name>
    <name type="common">Poplar leaf rust fungus</name>
    <dbReference type="NCBI Taxonomy" id="747676"/>
    <lineage>
        <taxon>Eukaryota</taxon>
        <taxon>Fungi</taxon>
        <taxon>Dikarya</taxon>
        <taxon>Basidiomycota</taxon>
        <taxon>Pucciniomycotina</taxon>
        <taxon>Pucciniomycetes</taxon>
        <taxon>Pucciniales</taxon>
        <taxon>Melampsoraceae</taxon>
        <taxon>Melampsora</taxon>
    </lineage>
</organism>
<name>F4RL50_MELLP</name>